<evidence type="ECO:0000313" key="1">
    <source>
        <dbReference type="EMBL" id="RVT90238.1"/>
    </source>
</evidence>
<evidence type="ECO:0000313" key="2">
    <source>
        <dbReference type="Proteomes" id="UP000282971"/>
    </source>
</evidence>
<organism evidence="1 2">
    <name type="scientific">Sphingomonas crocodyli</name>
    <dbReference type="NCBI Taxonomy" id="1979270"/>
    <lineage>
        <taxon>Bacteria</taxon>
        <taxon>Pseudomonadati</taxon>
        <taxon>Pseudomonadota</taxon>
        <taxon>Alphaproteobacteria</taxon>
        <taxon>Sphingomonadales</taxon>
        <taxon>Sphingomonadaceae</taxon>
        <taxon>Sphingomonas</taxon>
    </lineage>
</organism>
<protein>
    <submittedName>
        <fullName evidence="1">Uncharacterized protein</fullName>
    </submittedName>
</protein>
<dbReference type="Proteomes" id="UP000282971">
    <property type="component" value="Unassembled WGS sequence"/>
</dbReference>
<dbReference type="AlphaFoldDB" id="A0A437LXU4"/>
<reference evidence="1 2" key="1">
    <citation type="submission" date="2019-01" db="EMBL/GenBank/DDBJ databases">
        <authorList>
            <person name="Chen W.-M."/>
        </authorList>
    </citation>
    <scope>NUCLEOTIDE SEQUENCE [LARGE SCALE GENOMIC DNA]</scope>
    <source>
        <strain evidence="1 2">CCP-7</strain>
    </source>
</reference>
<keyword evidence="2" id="KW-1185">Reference proteome</keyword>
<proteinExistence type="predicted"/>
<name>A0A437LXU4_9SPHN</name>
<sequence>MDEDSQYFYQRAEQELRMAQQAQSAAATRAHYILASYYLDLSYSDRRTSPAELLAELNCLHIADEVPGGSLV</sequence>
<accession>A0A437LXU4</accession>
<gene>
    <name evidence="1" type="ORF">EOD43_18255</name>
</gene>
<dbReference type="OrthoDB" id="7581822at2"/>
<comment type="caution">
    <text evidence="1">The sequence shown here is derived from an EMBL/GenBank/DDBJ whole genome shotgun (WGS) entry which is preliminary data.</text>
</comment>
<dbReference type="EMBL" id="SACN01000003">
    <property type="protein sequence ID" value="RVT90238.1"/>
    <property type="molecule type" value="Genomic_DNA"/>
</dbReference>